<dbReference type="SMART" id="SM00355">
    <property type="entry name" value="ZnF_C2H2"/>
    <property type="match status" value="4"/>
</dbReference>
<name>A0AA47MLQ6_MERPO</name>
<dbReference type="EMBL" id="JAOPHQ010003696">
    <property type="protein sequence ID" value="KAK0142390.1"/>
    <property type="molecule type" value="Genomic_DNA"/>
</dbReference>
<organism evidence="2 3">
    <name type="scientific">Merluccius polli</name>
    <name type="common">Benguela hake</name>
    <name type="synonym">Merluccius cadenati</name>
    <dbReference type="NCBI Taxonomy" id="89951"/>
    <lineage>
        <taxon>Eukaryota</taxon>
        <taxon>Metazoa</taxon>
        <taxon>Chordata</taxon>
        <taxon>Craniata</taxon>
        <taxon>Vertebrata</taxon>
        <taxon>Euteleostomi</taxon>
        <taxon>Actinopterygii</taxon>
        <taxon>Neopterygii</taxon>
        <taxon>Teleostei</taxon>
        <taxon>Neoteleostei</taxon>
        <taxon>Acanthomorphata</taxon>
        <taxon>Zeiogadaria</taxon>
        <taxon>Gadariae</taxon>
        <taxon>Gadiformes</taxon>
        <taxon>Gadoidei</taxon>
        <taxon>Merlucciidae</taxon>
        <taxon>Merluccius</taxon>
    </lineage>
</organism>
<sequence length="763" mass="87192">MAVNNSLHNTVFNVPSIPSSLPQRWLQVRQQCKICGFKATSRDALLQHHTGHLRLEIRDDFHLQKFEAEKHFSYLKLCVFLRCSQMRWQCKVCGFRATTRVPFAHILRYHAEDEAKGPGVVLSFTCVICSAKYPTEKEYFQHLGNHLRSHETVECVFVGCTFKINIYGTFFVHKSRKHNPHSLEDLKPDVIGEHQTLPNETDLLVPDDSEHDDTSINPPVDISNEIHQRIGSLLLKLESVHNVSGKCIDDLVEELHFIYTASAPVIHQLVDASLKKYNCAVEEDIVNELVEELCKSHPTSKALGEDGPFGSVYKRRQYFKTQFEFVQPVEYILDSQENLSYQYVPLLQTLEHILTNKDIAHEVLKKTISSTEYKSFQDRETIFCCRRTKNSVCNPLRTSRKKHKITAVYWILANVPPGLRSTLSAINLAILCKAVDVKRFSYDIVLEPLLKDLSVLEQDGVFVACAGKNIKGTVYCVAADNLGAHSLGGLVENFSGPYICRFCLGSHSEYSQKEVRCGELPPRTKETHELHLKTVEEDPILPHCYGVKKACPLTKKLSHFSFVRGYPPDILHDLFEGIVPSELAHCLNTFIKNKYFTLSELNDLIKQFPFKFTDNLDRPQSIPLNFGSRGTIGGNAHENWALIRSLPLIIGPRVPSDDPAWQILMTLKDIVELYVAPLHSVESVVYLDLKISEHRHRLQEVFPHLRLTPKHHFLEHYPALIEAFGPLVGLWTMRFEAKHKFFKRVVRFSSNFKNVLLSLSTKH</sequence>
<dbReference type="AlphaFoldDB" id="A0AA47MLQ6"/>
<accession>A0AA47MLQ6</accession>
<reference evidence="2" key="1">
    <citation type="journal article" date="2023" name="Front. Mar. Sci.">
        <title>A new Merluccius polli reference genome to investigate the effects of global change in West African waters.</title>
        <authorList>
            <person name="Mateo J.L."/>
            <person name="Blanco-Fernandez C."/>
            <person name="Garcia-Vazquez E."/>
            <person name="Machado-Schiaffino G."/>
        </authorList>
    </citation>
    <scope>NUCLEOTIDE SEQUENCE</scope>
    <source>
        <strain evidence="2">C29</strain>
        <tissue evidence="2">Fin</tissue>
    </source>
</reference>
<dbReference type="PROSITE" id="PS00028">
    <property type="entry name" value="ZINC_FINGER_C2H2_1"/>
    <property type="match status" value="1"/>
</dbReference>
<dbReference type="PANTHER" id="PTHR31912:SF35">
    <property type="entry name" value="C2H2-TYPE DOMAIN-CONTAINING PROTEIN"/>
    <property type="match status" value="1"/>
</dbReference>
<evidence type="ECO:0000259" key="1">
    <source>
        <dbReference type="PROSITE" id="PS00028"/>
    </source>
</evidence>
<dbReference type="PANTHER" id="PTHR31912">
    <property type="entry name" value="IP13529P"/>
    <property type="match status" value="1"/>
</dbReference>
<feature type="domain" description="C2H2-type" evidence="1">
    <location>
        <begin position="126"/>
        <end position="146"/>
    </location>
</feature>
<gene>
    <name evidence="2" type="ORF">N1851_019834</name>
</gene>
<evidence type="ECO:0000313" key="2">
    <source>
        <dbReference type="EMBL" id="KAK0142390.1"/>
    </source>
</evidence>
<dbReference type="InterPro" id="IPR013087">
    <property type="entry name" value="Znf_C2H2_type"/>
</dbReference>
<proteinExistence type="predicted"/>
<dbReference type="Proteomes" id="UP001174136">
    <property type="component" value="Unassembled WGS sequence"/>
</dbReference>
<evidence type="ECO:0000313" key="3">
    <source>
        <dbReference type="Proteomes" id="UP001174136"/>
    </source>
</evidence>
<comment type="caution">
    <text evidence="2">The sequence shown here is derived from an EMBL/GenBank/DDBJ whole genome shotgun (WGS) entry which is preliminary data.</text>
</comment>
<keyword evidence="3" id="KW-1185">Reference proteome</keyword>
<protein>
    <recommendedName>
        <fullName evidence="1">C2H2-type domain-containing protein</fullName>
    </recommendedName>
</protein>